<gene>
    <name evidence="1" type="ORF">POM88_048665</name>
</gene>
<organism evidence="1 2">
    <name type="scientific">Heracleum sosnowskyi</name>
    <dbReference type="NCBI Taxonomy" id="360622"/>
    <lineage>
        <taxon>Eukaryota</taxon>
        <taxon>Viridiplantae</taxon>
        <taxon>Streptophyta</taxon>
        <taxon>Embryophyta</taxon>
        <taxon>Tracheophyta</taxon>
        <taxon>Spermatophyta</taxon>
        <taxon>Magnoliopsida</taxon>
        <taxon>eudicotyledons</taxon>
        <taxon>Gunneridae</taxon>
        <taxon>Pentapetalae</taxon>
        <taxon>asterids</taxon>
        <taxon>campanulids</taxon>
        <taxon>Apiales</taxon>
        <taxon>Apiaceae</taxon>
        <taxon>Apioideae</taxon>
        <taxon>apioid superclade</taxon>
        <taxon>Tordylieae</taxon>
        <taxon>Tordyliinae</taxon>
        <taxon>Heracleum</taxon>
    </lineage>
</organism>
<sequence length="313" mass="35400">MSPSDFINPASASSLSAAHKPTRIVSGYGIEEEQRATLIISEFKIRLERRGRSLNYTILTLLGMASSAPCGPYDRSLLSFQEQHHIPGPPVDVWELRRSKPPFHKENYIVTLAMYVHEWDLLSHEGADFVSERDYCPIEECMRWYLFIIKLRISLHDIHLPRIIQPRDWCDQLLMVNGMKSAMNLVSEIYRRDPPEYFYDLIPGFLAHFDRVMVEVEGPGFERPTFPRRAPMEVVEPSVPHVTTGNPSTPVDFNNVGPSTTSDPMDFNIVGPRASVPMDSNTAGPSSTSVPMECDMAGPSISSFKKMPTMHFI</sequence>
<keyword evidence="2" id="KW-1185">Reference proteome</keyword>
<reference evidence="1" key="2">
    <citation type="submission" date="2023-05" db="EMBL/GenBank/DDBJ databases">
        <authorList>
            <person name="Schelkunov M.I."/>
        </authorList>
    </citation>
    <scope>NUCLEOTIDE SEQUENCE</scope>
    <source>
        <strain evidence="1">Hsosn_3</strain>
        <tissue evidence="1">Leaf</tissue>
    </source>
</reference>
<dbReference type="AlphaFoldDB" id="A0AAD8GW73"/>
<evidence type="ECO:0000313" key="1">
    <source>
        <dbReference type="EMBL" id="KAK1355409.1"/>
    </source>
</evidence>
<reference evidence="1" key="1">
    <citation type="submission" date="2023-02" db="EMBL/GenBank/DDBJ databases">
        <title>Genome of toxic invasive species Heracleum sosnowskyi carries increased number of genes despite the absence of recent whole-genome duplications.</title>
        <authorList>
            <person name="Schelkunov M."/>
            <person name="Shtratnikova V."/>
            <person name="Makarenko M."/>
            <person name="Klepikova A."/>
            <person name="Omelchenko D."/>
            <person name="Novikova G."/>
            <person name="Obukhova E."/>
            <person name="Bogdanov V."/>
            <person name="Penin A."/>
            <person name="Logacheva M."/>
        </authorList>
    </citation>
    <scope>NUCLEOTIDE SEQUENCE</scope>
    <source>
        <strain evidence="1">Hsosn_3</strain>
        <tissue evidence="1">Leaf</tissue>
    </source>
</reference>
<accession>A0AAD8GW73</accession>
<name>A0AAD8GW73_9APIA</name>
<proteinExistence type="predicted"/>
<comment type="caution">
    <text evidence="1">The sequence shown here is derived from an EMBL/GenBank/DDBJ whole genome shotgun (WGS) entry which is preliminary data.</text>
</comment>
<dbReference type="Proteomes" id="UP001237642">
    <property type="component" value="Unassembled WGS sequence"/>
</dbReference>
<evidence type="ECO:0000313" key="2">
    <source>
        <dbReference type="Proteomes" id="UP001237642"/>
    </source>
</evidence>
<protein>
    <submittedName>
        <fullName evidence="1">Uncharacterized protein</fullName>
    </submittedName>
</protein>
<dbReference type="EMBL" id="JAUIZM010000011">
    <property type="protein sequence ID" value="KAK1355409.1"/>
    <property type="molecule type" value="Genomic_DNA"/>
</dbReference>